<dbReference type="InterPro" id="IPR011608">
    <property type="entry name" value="PRD"/>
</dbReference>
<dbReference type="SUPFAM" id="SSF63520">
    <property type="entry name" value="PTS-regulatory domain, PRD"/>
    <property type="match status" value="2"/>
</dbReference>
<dbReference type="InterPro" id="IPR001550">
    <property type="entry name" value="Transcrpt_antitermin_CS"/>
</dbReference>
<reference evidence="9" key="1">
    <citation type="submission" date="2024-02" db="EMBL/GenBank/DDBJ databases">
        <authorList>
            <consortium name="Clinical and Environmental Microbiology Branch: Whole genome sequencing antimicrobial resistance pathogens in the healthcare setting"/>
        </authorList>
    </citation>
    <scope>NUCLEOTIDE SEQUENCE</scope>
    <source>
        <strain evidence="9">2020QW-00022</strain>
    </source>
</reference>
<evidence type="ECO:0000259" key="7">
    <source>
        <dbReference type="PROSITE" id="PS51372"/>
    </source>
</evidence>
<evidence type="ECO:0000256" key="1">
    <source>
        <dbReference type="ARBA" id="ARBA00022737"/>
    </source>
</evidence>
<dbReference type="PROSITE" id="PS00654">
    <property type="entry name" value="PRD_1"/>
    <property type="match status" value="1"/>
</dbReference>
<keyword evidence="5" id="KW-0804">Transcription</keyword>
<dbReference type="AlphaFoldDB" id="A0A3R9CR11"/>
<comment type="similarity">
    <text evidence="6">Belongs to the transcriptional antiterminator BglG family.</text>
</comment>
<dbReference type="InterPro" id="IPR036650">
    <property type="entry name" value="CAT_RNA-bd_dom_sf"/>
</dbReference>
<dbReference type="OrthoDB" id="9813552at2"/>
<dbReference type="GO" id="GO:0003723">
    <property type="term" value="F:RNA binding"/>
    <property type="evidence" value="ECO:0007669"/>
    <property type="project" value="UniProtKB-KW"/>
</dbReference>
<evidence type="ECO:0000256" key="4">
    <source>
        <dbReference type="ARBA" id="ARBA00023159"/>
    </source>
</evidence>
<proteinExistence type="inferred from homology"/>
<comment type="caution">
    <text evidence="9">The sequence shown here is derived from an EMBL/GenBank/DDBJ whole genome shotgun (WGS) entry which is preliminary data.</text>
</comment>
<dbReference type="SMART" id="SM01061">
    <property type="entry name" value="CAT_RBD"/>
    <property type="match status" value="1"/>
</dbReference>
<feature type="domain" description="PRD" evidence="7">
    <location>
        <begin position="65"/>
        <end position="169"/>
    </location>
</feature>
<dbReference type="InterPro" id="IPR036634">
    <property type="entry name" value="PRD_sf"/>
</dbReference>
<evidence type="ECO:0000313" key="8">
    <source>
        <dbReference type="EMBL" id="ELR5219327.1"/>
    </source>
</evidence>
<dbReference type="Pfam" id="PF00874">
    <property type="entry name" value="PRD"/>
    <property type="match status" value="2"/>
</dbReference>
<accession>A0A3R9CR11</accession>
<dbReference type="RefSeq" id="WP_125891693.1">
    <property type="nucleotide sequence ID" value="NZ_RHRR02000001.1"/>
</dbReference>
<dbReference type="InterPro" id="IPR050661">
    <property type="entry name" value="BglG_antiterminators"/>
</dbReference>
<evidence type="ECO:0000256" key="3">
    <source>
        <dbReference type="ARBA" id="ARBA00023015"/>
    </source>
</evidence>
<dbReference type="Gene3D" id="2.30.24.10">
    <property type="entry name" value="CAT RNA-binding domain"/>
    <property type="match status" value="1"/>
</dbReference>
<sequence length="281" mass="32752">MQIAKILNNNVVVALNEQQQEIVIMGRGLAFQMKVNDFIDPKKIEKIFELRSHELTNRLSELLSQIPISVMQVCDKIIENAKSKLGSLHESLYIVLTDHCNYAIERQQKGLAITNTMLWEIQRLYPKEYQLGLASLALIKQDLEIDLPIDEAGFIALHFVNAQLTGEMPVVMQTMDVMQEIMNIVKYNLKVEYHAETLSYQRFVTHLKFFAHRMMSNTPVPNDDVSMHLVIKENYAIAWQCAEKISQFLQKKYQRDLTDEERMFLTIHIERVRKENALQQN</sequence>
<evidence type="ECO:0000256" key="6">
    <source>
        <dbReference type="ARBA" id="ARBA00038510"/>
    </source>
</evidence>
<protein>
    <submittedName>
        <fullName evidence="9">PRD domain-containing protein</fullName>
    </submittedName>
</protein>
<dbReference type="GO" id="GO:0045893">
    <property type="term" value="P:positive regulation of DNA-templated transcription"/>
    <property type="evidence" value="ECO:0007669"/>
    <property type="project" value="InterPro"/>
</dbReference>
<dbReference type="InterPro" id="IPR004341">
    <property type="entry name" value="CAT_RNA-bd_dom"/>
</dbReference>
<dbReference type="Gene3D" id="1.10.1790.10">
    <property type="entry name" value="PRD domain"/>
    <property type="match status" value="2"/>
</dbReference>
<dbReference type="PANTHER" id="PTHR30185">
    <property type="entry name" value="CRYPTIC BETA-GLUCOSIDE BGL OPERON ANTITERMINATOR"/>
    <property type="match status" value="1"/>
</dbReference>
<gene>
    <name evidence="9" type="ORF">M0K77_003877</name>
    <name evidence="8" type="ORF">M0K77_RS19385</name>
</gene>
<name>A0A3R9CR11_PRORE</name>
<keyword evidence="3" id="KW-0805">Transcription regulation</keyword>
<organism evidence="9">
    <name type="scientific">Providencia rettgeri</name>
    <dbReference type="NCBI Taxonomy" id="587"/>
    <lineage>
        <taxon>Bacteria</taxon>
        <taxon>Pseudomonadati</taxon>
        <taxon>Pseudomonadota</taxon>
        <taxon>Gammaproteobacteria</taxon>
        <taxon>Enterobacterales</taxon>
        <taxon>Morganellaceae</taxon>
        <taxon>Providencia</taxon>
    </lineage>
</organism>
<evidence type="ECO:0000313" key="9">
    <source>
        <dbReference type="EMBL" id="EMR4591514.1"/>
    </source>
</evidence>
<keyword evidence="4" id="KW-0010">Activator</keyword>
<dbReference type="Pfam" id="PF03123">
    <property type="entry name" value="CAT_RBD"/>
    <property type="match status" value="1"/>
</dbReference>
<keyword evidence="2" id="KW-0694">RNA-binding</keyword>
<feature type="domain" description="PRD" evidence="7">
    <location>
        <begin position="170"/>
        <end position="279"/>
    </location>
</feature>
<keyword evidence="1" id="KW-0677">Repeat</keyword>
<evidence type="ECO:0000256" key="5">
    <source>
        <dbReference type="ARBA" id="ARBA00023163"/>
    </source>
</evidence>
<dbReference type="PROSITE" id="PS51372">
    <property type="entry name" value="PRD_2"/>
    <property type="match status" value="2"/>
</dbReference>
<dbReference type="EMBL" id="ABEXCJ050000009">
    <property type="protein sequence ID" value="EMR4591514.1"/>
    <property type="molecule type" value="Genomic_DNA"/>
</dbReference>
<dbReference type="PANTHER" id="PTHR30185:SF15">
    <property type="entry name" value="CRYPTIC BETA-GLUCOSIDE BGL OPERON ANTITERMINATOR"/>
    <property type="match status" value="1"/>
</dbReference>
<dbReference type="SUPFAM" id="SSF50151">
    <property type="entry name" value="SacY-like RNA-binding domain"/>
    <property type="match status" value="1"/>
</dbReference>
<dbReference type="NCBIfam" id="NF046042">
    <property type="entry name" value="LicT"/>
    <property type="match status" value="1"/>
</dbReference>
<evidence type="ECO:0000256" key="2">
    <source>
        <dbReference type="ARBA" id="ARBA00022884"/>
    </source>
</evidence>
<dbReference type="EMBL" id="ABEXCJ040000009">
    <property type="protein sequence ID" value="ELR5219327.1"/>
    <property type="molecule type" value="Genomic_DNA"/>
</dbReference>